<dbReference type="Proteomes" id="UP000499080">
    <property type="component" value="Unassembled WGS sequence"/>
</dbReference>
<comment type="caution">
    <text evidence="1">The sequence shown here is derived from an EMBL/GenBank/DDBJ whole genome shotgun (WGS) entry which is preliminary data.</text>
</comment>
<dbReference type="EMBL" id="BGPR01038766">
    <property type="protein sequence ID" value="GBO14650.1"/>
    <property type="molecule type" value="Genomic_DNA"/>
</dbReference>
<keyword evidence="2" id="KW-1185">Reference proteome</keyword>
<organism evidence="1 2">
    <name type="scientific">Araneus ventricosus</name>
    <name type="common">Orbweaver spider</name>
    <name type="synonym">Epeira ventricosa</name>
    <dbReference type="NCBI Taxonomy" id="182803"/>
    <lineage>
        <taxon>Eukaryota</taxon>
        <taxon>Metazoa</taxon>
        <taxon>Ecdysozoa</taxon>
        <taxon>Arthropoda</taxon>
        <taxon>Chelicerata</taxon>
        <taxon>Arachnida</taxon>
        <taxon>Araneae</taxon>
        <taxon>Araneomorphae</taxon>
        <taxon>Entelegynae</taxon>
        <taxon>Araneoidea</taxon>
        <taxon>Araneidae</taxon>
        <taxon>Araneus</taxon>
    </lineage>
</organism>
<reference evidence="1 2" key="1">
    <citation type="journal article" date="2019" name="Sci. Rep.">
        <title>Orb-weaving spider Araneus ventricosus genome elucidates the spidroin gene catalogue.</title>
        <authorList>
            <person name="Kono N."/>
            <person name="Nakamura H."/>
            <person name="Ohtoshi R."/>
            <person name="Moran D.A.P."/>
            <person name="Shinohara A."/>
            <person name="Yoshida Y."/>
            <person name="Fujiwara M."/>
            <person name="Mori M."/>
            <person name="Tomita M."/>
            <person name="Arakawa K."/>
        </authorList>
    </citation>
    <scope>NUCLEOTIDE SEQUENCE [LARGE SCALE GENOMIC DNA]</scope>
</reference>
<proteinExistence type="predicted"/>
<gene>
    <name evidence="1" type="ORF">AVEN_111432_1</name>
</gene>
<name>A0A4Y2USX8_ARAVE</name>
<evidence type="ECO:0000313" key="1">
    <source>
        <dbReference type="EMBL" id="GBO14650.1"/>
    </source>
</evidence>
<sequence>MTRAIPELAHPLQTSAPHQCFHAIPHHTNASTSILVNSKPHGRVGGRGLWAPHQMEDVCPPTSDLTCNRPNTRRIFSGIGFPTWNPPAPEPRPYH</sequence>
<evidence type="ECO:0000313" key="2">
    <source>
        <dbReference type="Proteomes" id="UP000499080"/>
    </source>
</evidence>
<protein>
    <submittedName>
        <fullName evidence="1">Uncharacterized protein</fullName>
    </submittedName>
</protein>
<accession>A0A4Y2USX8</accession>
<dbReference type="AlphaFoldDB" id="A0A4Y2USX8"/>